<protein>
    <submittedName>
        <fullName evidence="1">Uncharacterized protein</fullName>
    </submittedName>
</protein>
<organism evidence="1 2">
    <name type="scientific">Cladobotryum mycophilum</name>
    <dbReference type="NCBI Taxonomy" id="491253"/>
    <lineage>
        <taxon>Eukaryota</taxon>
        <taxon>Fungi</taxon>
        <taxon>Dikarya</taxon>
        <taxon>Ascomycota</taxon>
        <taxon>Pezizomycotina</taxon>
        <taxon>Sordariomycetes</taxon>
        <taxon>Hypocreomycetidae</taxon>
        <taxon>Hypocreales</taxon>
        <taxon>Hypocreaceae</taxon>
        <taxon>Cladobotryum</taxon>
    </lineage>
</organism>
<name>A0ABR0SJP5_9HYPO</name>
<proteinExistence type="predicted"/>
<sequence>MTIVDGTVAAFIKNEERALYKSSLLGPKLAVVDTLTSSLQFVVSFAELIQREEALEYHPYAMQAVSLENLEM</sequence>
<gene>
    <name evidence="1" type="ORF">PT974_05376</name>
</gene>
<reference evidence="1 2" key="1">
    <citation type="submission" date="2024-01" db="EMBL/GenBank/DDBJ databases">
        <title>Complete genome of Cladobotryum mycophilum ATHUM6906.</title>
        <authorList>
            <person name="Christinaki A.C."/>
            <person name="Myridakis A.I."/>
            <person name="Kouvelis V.N."/>
        </authorList>
    </citation>
    <scope>NUCLEOTIDE SEQUENCE [LARGE SCALE GENOMIC DNA]</scope>
    <source>
        <strain evidence="1 2">ATHUM6906</strain>
    </source>
</reference>
<comment type="caution">
    <text evidence="1">The sequence shown here is derived from an EMBL/GenBank/DDBJ whole genome shotgun (WGS) entry which is preliminary data.</text>
</comment>
<evidence type="ECO:0000313" key="1">
    <source>
        <dbReference type="EMBL" id="KAK5991980.1"/>
    </source>
</evidence>
<keyword evidence="2" id="KW-1185">Reference proteome</keyword>
<dbReference type="EMBL" id="JAVFKD010000012">
    <property type="protein sequence ID" value="KAK5991980.1"/>
    <property type="molecule type" value="Genomic_DNA"/>
</dbReference>
<accession>A0ABR0SJP5</accession>
<evidence type="ECO:0000313" key="2">
    <source>
        <dbReference type="Proteomes" id="UP001338125"/>
    </source>
</evidence>
<dbReference type="Proteomes" id="UP001338125">
    <property type="component" value="Unassembled WGS sequence"/>
</dbReference>